<evidence type="ECO:0000256" key="3">
    <source>
        <dbReference type="ARBA" id="ARBA00022801"/>
    </source>
</evidence>
<feature type="signal peptide" evidence="4">
    <location>
        <begin position="1"/>
        <end position="16"/>
    </location>
</feature>
<dbReference type="PANTHER" id="PTHR30457">
    <property type="entry name" value="5'-NUCLEOTIDASE SURE"/>
    <property type="match status" value="1"/>
</dbReference>
<protein>
    <submittedName>
        <fullName evidence="6">Putative acid phosphatase</fullName>
    </submittedName>
</protein>
<accession>A0A8E2E366</accession>
<dbReference type="PANTHER" id="PTHR30457:SF0">
    <property type="entry name" value="PHOSPHATASE, PUTATIVE (AFU_ORTHOLOGUE AFUA_4G01070)-RELATED"/>
    <property type="match status" value="1"/>
</dbReference>
<dbReference type="Proteomes" id="UP000250266">
    <property type="component" value="Unassembled WGS sequence"/>
</dbReference>
<dbReference type="Pfam" id="PF01975">
    <property type="entry name" value="SurE"/>
    <property type="match status" value="1"/>
</dbReference>
<dbReference type="InterPro" id="IPR036523">
    <property type="entry name" value="SurE-like_sf"/>
</dbReference>
<dbReference type="GO" id="GO:0046872">
    <property type="term" value="F:metal ion binding"/>
    <property type="evidence" value="ECO:0007669"/>
    <property type="project" value="UniProtKB-KW"/>
</dbReference>
<evidence type="ECO:0000256" key="4">
    <source>
        <dbReference type="SAM" id="SignalP"/>
    </source>
</evidence>
<sequence length="297" mass="30702">MLFLFALALFPFGTLAVRIVHSNDDGWAEINIRTLIDTVTAAGYDVILSAPAENKSGSGSLDADPTSLTSACEFDSCPPGSPPTNYNASNPRLNYVNSYPVTSMRYGISTLAPKFFGSETPDLALSGPNVGSNLGFAVWFSGTVGAAVYAVKTAGIPAIAFSGSSGTQTGWTAPTPLYSSIYADLALNLTSTILASGTPYLPAGIFLNVNFPEVSSGSCGDVGEYKFVLSRIFTAILAPDDVSTCGSTRLPTESDVVGTSGCYVSVSVGDASMKTDANATMQAVILGKLKSLLSCLS</sequence>
<keyword evidence="3" id="KW-0378">Hydrolase</keyword>
<evidence type="ECO:0000256" key="2">
    <source>
        <dbReference type="ARBA" id="ARBA00022723"/>
    </source>
</evidence>
<dbReference type="OrthoDB" id="4018688at2759"/>
<name>A0A8E2E366_9PEZI</name>
<keyword evidence="7" id="KW-1185">Reference proteome</keyword>
<evidence type="ECO:0000259" key="5">
    <source>
        <dbReference type="Pfam" id="PF01975"/>
    </source>
</evidence>
<dbReference type="InterPro" id="IPR030048">
    <property type="entry name" value="SurE"/>
</dbReference>
<dbReference type="SUPFAM" id="SSF64167">
    <property type="entry name" value="SurE-like"/>
    <property type="match status" value="1"/>
</dbReference>
<comment type="similarity">
    <text evidence="1">Belongs to the SurE nucleotidase family.</text>
</comment>
<reference evidence="6 7" key="1">
    <citation type="journal article" date="2016" name="Nat. Commun.">
        <title>Ectomycorrhizal ecology is imprinted in the genome of the dominant symbiotic fungus Cenococcum geophilum.</title>
        <authorList>
            <consortium name="DOE Joint Genome Institute"/>
            <person name="Peter M."/>
            <person name="Kohler A."/>
            <person name="Ohm R.A."/>
            <person name="Kuo A."/>
            <person name="Krutzmann J."/>
            <person name="Morin E."/>
            <person name="Arend M."/>
            <person name="Barry K.W."/>
            <person name="Binder M."/>
            <person name="Choi C."/>
            <person name="Clum A."/>
            <person name="Copeland A."/>
            <person name="Grisel N."/>
            <person name="Haridas S."/>
            <person name="Kipfer T."/>
            <person name="LaButti K."/>
            <person name="Lindquist E."/>
            <person name="Lipzen A."/>
            <person name="Maire R."/>
            <person name="Meier B."/>
            <person name="Mihaltcheva S."/>
            <person name="Molinier V."/>
            <person name="Murat C."/>
            <person name="Poggeler S."/>
            <person name="Quandt C.A."/>
            <person name="Sperisen C."/>
            <person name="Tritt A."/>
            <person name="Tisserant E."/>
            <person name="Crous P.W."/>
            <person name="Henrissat B."/>
            <person name="Nehls U."/>
            <person name="Egli S."/>
            <person name="Spatafora J.W."/>
            <person name="Grigoriev I.V."/>
            <person name="Martin F.M."/>
        </authorList>
    </citation>
    <scope>NUCLEOTIDE SEQUENCE [LARGE SCALE GENOMIC DNA]</scope>
    <source>
        <strain evidence="6 7">CBS 459.81</strain>
    </source>
</reference>
<proteinExistence type="inferred from homology"/>
<keyword evidence="4" id="KW-0732">Signal</keyword>
<evidence type="ECO:0000256" key="1">
    <source>
        <dbReference type="ARBA" id="ARBA00011062"/>
    </source>
</evidence>
<dbReference type="EMBL" id="KV745219">
    <property type="protein sequence ID" value="OCK76346.1"/>
    <property type="molecule type" value="Genomic_DNA"/>
</dbReference>
<organism evidence="6 7">
    <name type="scientific">Lepidopterella palustris CBS 459.81</name>
    <dbReference type="NCBI Taxonomy" id="1314670"/>
    <lineage>
        <taxon>Eukaryota</taxon>
        <taxon>Fungi</taxon>
        <taxon>Dikarya</taxon>
        <taxon>Ascomycota</taxon>
        <taxon>Pezizomycotina</taxon>
        <taxon>Dothideomycetes</taxon>
        <taxon>Pleosporomycetidae</taxon>
        <taxon>Mytilinidiales</taxon>
        <taxon>Argynnaceae</taxon>
        <taxon>Lepidopterella</taxon>
    </lineage>
</organism>
<gene>
    <name evidence="6" type="ORF">K432DRAFT_385510</name>
</gene>
<dbReference type="InterPro" id="IPR002828">
    <property type="entry name" value="SurE-like_Pase/nucleotidase"/>
</dbReference>
<evidence type="ECO:0000313" key="7">
    <source>
        <dbReference type="Proteomes" id="UP000250266"/>
    </source>
</evidence>
<keyword evidence="2" id="KW-0479">Metal-binding</keyword>
<dbReference type="GO" id="GO:0008252">
    <property type="term" value="F:nucleotidase activity"/>
    <property type="evidence" value="ECO:0007669"/>
    <property type="project" value="InterPro"/>
</dbReference>
<feature type="chain" id="PRO_5034575395" evidence="4">
    <location>
        <begin position="17"/>
        <end position="297"/>
    </location>
</feature>
<feature type="domain" description="Survival protein SurE-like phosphatase/nucleotidase" evidence="5">
    <location>
        <begin position="19"/>
        <end position="218"/>
    </location>
</feature>
<dbReference type="Gene3D" id="3.40.1210.10">
    <property type="entry name" value="Survival protein SurE-like phosphatase/nucleotidase"/>
    <property type="match status" value="1"/>
</dbReference>
<evidence type="ECO:0000313" key="6">
    <source>
        <dbReference type="EMBL" id="OCK76346.1"/>
    </source>
</evidence>
<dbReference type="AlphaFoldDB" id="A0A8E2E366"/>